<keyword evidence="4" id="KW-0812">Transmembrane</keyword>
<organism evidence="5 6">
    <name type="scientific">Roseburia faecis</name>
    <dbReference type="NCBI Taxonomy" id="301302"/>
    <lineage>
        <taxon>Bacteria</taxon>
        <taxon>Bacillati</taxon>
        <taxon>Bacillota</taxon>
        <taxon>Clostridia</taxon>
        <taxon>Lachnospirales</taxon>
        <taxon>Lachnospiraceae</taxon>
        <taxon>Roseburia</taxon>
    </lineage>
</organism>
<dbReference type="Gene3D" id="2.40.260.10">
    <property type="entry name" value="Sortase"/>
    <property type="match status" value="1"/>
</dbReference>
<protein>
    <submittedName>
        <fullName evidence="5">Peptidase C60 sortase A and B</fullName>
    </submittedName>
</protein>
<dbReference type="RefSeq" id="WP_055068845.1">
    <property type="nucleotide sequence ID" value="NZ_CP173697.1"/>
</dbReference>
<keyword evidence="3" id="KW-0175">Coiled coil</keyword>
<gene>
    <name evidence="5" type="ORF">M72_17591</name>
</gene>
<evidence type="ECO:0000256" key="3">
    <source>
        <dbReference type="SAM" id="Coils"/>
    </source>
</evidence>
<reference evidence="6" key="1">
    <citation type="submission" date="2015-05" db="EMBL/GenBank/DDBJ databases">
        <authorList>
            <consortium name="Pathogen Informatics"/>
        </authorList>
    </citation>
    <scope>NUCLEOTIDE SEQUENCE [LARGE SCALE GENOMIC DNA]</scope>
    <source>
        <strain evidence="6">M72</strain>
    </source>
</reference>
<proteinExistence type="predicted"/>
<keyword evidence="1" id="KW-0378">Hydrolase</keyword>
<keyword evidence="4" id="KW-0472">Membrane</keyword>
<dbReference type="InterPro" id="IPR009835">
    <property type="entry name" value="SrtB"/>
</dbReference>
<evidence type="ECO:0000313" key="6">
    <source>
        <dbReference type="Proteomes" id="UP000049979"/>
    </source>
</evidence>
<dbReference type="InterPro" id="IPR023365">
    <property type="entry name" value="Sortase_dom-sf"/>
</dbReference>
<dbReference type="AlphaFoldDB" id="A0A0M6WZ49"/>
<name>A0A0M6WZ49_9FIRM</name>
<dbReference type="EMBL" id="CVRR01000082">
    <property type="protein sequence ID" value="CRL42940.1"/>
    <property type="molecule type" value="Genomic_DNA"/>
</dbReference>
<evidence type="ECO:0000256" key="1">
    <source>
        <dbReference type="ARBA" id="ARBA00022801"/>
    </source>
</evidence>
<dbReference type="GO" id="GO:0016787">
    <property type="term" value="F:hydrolase activity"/>
    <property type="evidence" value="ECO:0007669"/>
    <property type="project" value="UniProtKB-KW"/>
</dbReference>
<sequence>MKRQERKNDRTINIYKILTIVLAVVLIVVLIIFGRSWMVQKNAQKEYEKLSAQVNDLQNQVNDNQINIPSDTQTETENVAQEVQTEDSELEQKGIEIPQKNLNWKKLKGVNPDIYAWIYIPGTGVDYPVLQHPSDDSYYLNYNMNGTRGYPGCIYTEKANSKEFTDFDTVVYGHNMRNDTMFASLHNYEDQTFFNNFPYIYVYTKEKVLVYEIFAAYKTDDAHILHTNDFSTKEGRVSYLESIVKKSKNSPEVKDKIQLSVDSHLLTLSTCVSRQADKRFVVQAILLNEEQL</sequence>
<dbReference type="Pfam" id="PF04203">
    <property type="entry name" value="Sortase"/>
    <property type="match status" value="1"/>
</dbReference>
<feature type="active site" description="Acyl-thioester intermediate" evidence="2">
    <location>
        <position position="271"/>
    </location>
</feature>
<feature type="active site" description="Proton donor/acceptor" evidence="2">
    <location>
        <position position="174"/>
    </location>
</feature>
<feature type="coiled-coil region" evidence="3">
    <location>
        <begin position="40"/>
        <end position="67"/>
    </location>
</feature>
<dbReference type="SUPFAM" id="SSF63817">
    <property type="entry name" value="Sortase"/>
    <property type="match status" value="1"/>
</dbReference>
<keyword evidence="4" id="KW-1133">Transmembrane helix</keyword>
<accession>A0A0M6WZ49</accession>
<dbReference type="OrthoDB" id="9806013at2"/>
<feature type="transmembrane region" description="Helical" evidence="4">
    <location>
        <begin position="12"/>
        <end position="34"/>
    </location>
</feature>
<dbReference type="InterPro" id="IPR005754">
    <property type="entry name" value="Sortase"/>
</dbReference>
<dbReference type="STRING" id="301302.ERS852420_03127"/>
<evidence type="ECO:0000256" key="2">
    <source>
        <dbReference type="PIRSR" id="PIRSR605754-1"/>
    </source>
</evidence>
<dbReference type="NCBIfam" id="TIGR03064">
    <property type="entry name" value="sortase_srtB"/>
    <property type="match status" value="1"/>
</dbReference>
<keyword evidence="6" id="KW-1185">Reference proteome</keyword>
<dbReference type="Proteomes" id="UP000049979">
    <property type="component" value="Unassembled WGS sequence"/>
</dbReference>
<dbReference type="CDD" id="cd05826">
    <property type="entry name" value="Sortase_B"/>
    <property type="match status" value="1"/>
</dbReference>
<evidence type="ECO:0000256" key="4">
    <source>
        <dbReference type="SAM" id="Phobius"/>
    </source>
</evidence>
<evidence type="ECO:0000313" key="5">
    <source>
        <dbReference type="EMBL" id="CRL42940.1"/>
    </source>
</evidence>